<evidence type="ECO:0000259" key="6">
    <source>
        <dbReference type="PROSITE" id="PS51783"/>
    </source>
</evidence>
<feature type="repeat" description="WD" evidence="3">
    <location>
        <begin position="2057"/>
        <end position="2098"/>
    </location>
</feature>
<dbReference type="SUPFAM" id="SSF50978">
    <property type="entry name" value="WD40 repeat-like"/>
    <property type="match status" value="1"/>
</dbReference>
<dbReference type="Pfam" id="PF13385">
    <property type="entry name" value="Laminin_G_3"/>
    <property type="match status" value="1"/>
</dbReference>
<dbReference type="SUPFAM" id="SSF49899">
    <property type="entry name" value="Concanavalin A-like lectins/glucanases"/>
    <property type="match status" value="1"/>
</dbReference>
<dbReference type="PANTHER" id="PTHR46108:SF4">
    <property type="entry name" value="BLUE CHEESE"/>
    <property type="match status" value="1"/>
</dbReference>
<evidence type="ECO:0000256" key="3">
    <source>
        <dbReference type="PROSITE-ProRule" id="PRU00221"/>
    </source>
</evidence>
<dbReference type="CDD" id="cd01201">
    <property type="entry name" value="PH_BEACH"/>
    <property type="match status" value="1"/>
</dbReference>
<feature type="compositionally biased region" description="Polar residues" evidence="4">
    <location>
        <begin position="1384"/>
        <end position="1395"/>
    </location>
</feature>
<dbReference type="InterPro" id="IPR015943">
    <property type="entry name" value="WD40/YVTN_repeat-like_dom_sf"/>
</dbReference>
<dbReference type="Pfam" id="PF02138">
    <property type="entry name" value="Beach"/>
    <property type="match status" value="1"/>
</dbReference>
<dbReference type="PROSITE" id="PS51783">
    <property type="entry name" value="PH_BEACH"/>
    <property type="match status" value="1"/>
</dbReference>
<dbReference type="InterPro" id="IPR000409">
    <property type="entry name" value="BEACH_dom"/>
</dbReference>
<dbReference type="PROSITE" id="PS50082">
    <property type="entry name" value="WD_REPEATS_2"/>
    <property type="match status" value="1"/>
</dbReference>
<name>A0A9P4J3D0_9PEZI</name>
<dbReference type="Gene3D" id="2.30.29.30">
    <property type="entry name" value="Pleckstrin-homology domain (PH domain)/Phosphotyrosine-binding domain (PTB)"/>
    <property type="match status" value="1"/>
</dbReference>
<feature type="region of interest" description="Disordered" evidence="4">
    <location>
        <begin position="621"/>
        <end position="644"/>
    </location>
</feature>
<sequence length="2249" mass="252622">MPVLLQANFGNLTTAERVLQLATSNNRVRYLLELAALHTKESPCIQFDLSRLGHSSLEIPCLPRAFPPPTGYTLTAWIRIDQFDVNYHTTIFGAFDATQTCFVLAYVEKGSGQLILQTSVTSTNPSVRFKRFRFERGSWYHIAIVHKPPKTSPFGEALLYVNGRYVERRESCLYPQSAPAHGSAISSAPFPPESNARRPVQAFFGTPQDLAVMNDEEPARSKWSLATAHLYDLCLTRDLVAVQHSLGPAYSGNFQDRVGQLLTYDASAALNRYNEDLYGEKAENSGIVTTIQHRGMDAVHEGSNLLSVFSTANVNIDSTYAQAISLNGSLPDLAAKQLHHITRTGNTIVFNASRPLLADALARPSGIGVLTGRAFVSIPRTIDDVAWRLSGFLGTHLMLMETASSAETLLSSFKTLCQSIKYNFRASEAMEREQGYSIVALLIREKLGLASGQPTGSKTINSIVFPTFEERNKLMLELLDTILQFVGVDSSNPKASILTNPMAYRSFLTDLDTWRSGSMASQKLYYQQFSWLLKDNDNIDFNAKRLSKMRIVRKFVDCLRSDFVHTTNTDVVLEALEVLYIHAAGKTDHRDLATFIGYCLQEGKASLPSSQSGRRLTIRMDLPNGRTSSPPVGSPRASRPVDDTMSKGALPEAQLGARILLAYSDLLCDTAGTPLLRRFQRNVPVSWLLHLLADTDSSNVAAAFRIICRSTVLIGPEFLTRLSAKNAGLLIVKERIQSHWRQPALWWACLATLFGVDIAKIDCSSSLTVEQLQSIFPPPRVVICYADTLQWLVGLVEASVKHSTESVKETLEVSPPAQHDLGAVTVGFLLNLHQQNQGFVELVSSSHCLRDLLRILYPLIADATIVDSLQELNSLESSPTAKPKDVVLRPHASSFSGGRRTIIRSGSSVTLPERSTTRKLRTPQRPSSFVLVDADNSAEVQLSAHFNTFMASAKENTVTNPVISSAADLLLDMVVGMLIDHVCLRKDFSGFGLFLKVPPGDQVHQAYFESYVLLRTMSTLWTHLIKHDALLRSPRTLTNLARYSLHMAEAVFEGWFIDGAQPLVDFTGKVLDYVQQPEIAAIKDVRLCSQAVSTVRTVFLRIVLLRLSELDESKSDVDSLKFLNQLTYWQTILFAPENQETPFIRLICYVLYTKLVSNSPPVRLAAAGLFRMLLVQKPTEAATILVHNADSNQKHLSTGFMKLATHDDEELLQWIDERRVALDKFFLDSLSKFWEDFVDAENQKTEESAKNRIAKRREKLRKWQVEESSHYEFLQQAQQATGHWRVNSHAQDRMKLHRTLQDQQENINHLYSAMGRQHELMRQPCGLQPDQTQPKWQLDQTESRDRMRMRIIRDRQRDTQMYQPKRKLSERVLATRDRGMVRSASGNSFSSTQSKPESDALGKIRARSTSGEVDPSTGESNNHSSTSLLEGDFELVDDPREDQEAFEDKNRKIMRSVERGDSIKSVYNVSRIVGLEACEGLLIIGRKFLYMRDHMFQRSDGEIVGINNAPPEERDAYVQMISGREIRTSRAIRSNASEDMAKSWAWKDVISMSKRRFLFRDVAIEVFFNDGRSYLLIFASPELRNSVYSDIANQAPHIIGAASSTADEDQWRLDCLRSPEDVPQTFGNKFVSVFNSAATNAATRKWMRGEISNFNYLMLVNTMAGRTFNDLTQYPVFPWVLADYSSEELDLENPRTFRNLSKPMGCQNSSREADFRERYQTFAEMGDEKPFHYGTHYSSAMIVTSYLIRLQPFVQSYLLLQGGSFDHADRLFDSVERAWVSASKQNMTDVRELTPEFYYLPEFLTNINEYDFGIKEGSGQAIGDVHLPKWAKGDPYLFIAKHREALESPYVSEHLHEWIDLIFGYKQKGEAAVDATNMFHPLSYHGAKDLDSIDDPVERLATIGIIHNFGQTPHQVFTRAHPRREHEKHAIQRLDNQAETLTKLPKSAVEIPEKVGSIMHLPLSNRLLAAGACKVFAPPTARFFAQWQYADNSLRFFDSDSRRLLGLFEELHVGPISTVHFIDSKTLLTAGADCTIGVWELGSSSSDQFDLRPKTYLFGHRDTVTHLAVARAFSTVLSASTNGHVIMWDLNRFDCIRILQPPDPTTPISALSISNLTGHILLCSGSRARLYTLNGHMLLDQRVGDDEGEAVTSAAFYEGHGAEWVKQLLLFTGHRRAVLKVWTLVNLADGSWHLHLVKQLSQADPGREGVAEYRPPAVTAVLPTGKGVFAGDESGAVWEWDCVVRQGRR</sequence>
<dbReference type="Gene3D" id="2.60.120.200">
    <property type="match status" value="1"/>
</dbReference>
<feature type="compositionally biased region" description="Basic and acidic residues" evidence="4">
    <location>
        <begin position="1367"/>
        <end position="1380"/>
    </location>
</feature>
<dbReference type="FunFam" id="1.10.1540.10:FF:000002">
    <property type="entry name" value="WD repeat and FYVE domain containing 3"/>
    <property type="match status" value="1"/>
</dbReference>
<dbReference type="PROSITE" id="PS50294">
    <property type="entry name" value="WD_REPEATS_REGION"/>
    <property type="match status" value="1"/>
</dbReference>
<dbReference type="InterPro" id="IPR011993">
    <property type="entry name" value="PH-like_dom_sf"/>
</dbReference>
<dbReference type="InterPro" id="IPR023362">
    <property type="entry name" value="PH-BEACH_dom"/>
</dbReference>
<evidence type="ECO:0000256" key="1">
    <source>
        <dbReference type="ARBA" id="ARBA00022574"/>
    </source>
</evidence>
<reference evidence="7" key="1">
    <citation type="journal article" date="2020" name="Stud. Mycol.">
        <title>101 Dothideomycetes genomes: a test case for predicting lifestyles and emergence of pathogens.</title>
        <authorList>
            <person name="Haridas S."/>
            <person name="Albert R."/>
            <person name="Binder M."/>
            <person name="Bloem J."/>
            <person name="Labutti K."/>
            <person name="Salamov A."/>
            <person name="Andreopoulos B."/>
            <person name="Baker S."/>
            <person name="Barry K."/>
            <person name="Bills G."/>
            <person name="Bluhm B."/>
            <person name="Cannon C."/>
            <person name="Castanera R."/>
            <person name="Culley D."/>
            <person name="Daum C."/>
            <person name="Ezra D."/>
            <person name="Gonzalez J."/>
            <person name="Henrissat B."/>
            <person name="Kuo A."/>
            <person name="Liang C."/>
            <person name="Lipzen A."/>
            <person name="Lutzoni F."/>
            <person name="Magnuson J."/>
            <person name="Mondo S."/>
            <person name="Nolan M."/>
            <person name="Ohm R."/>
            <person name="Pangilinan J."/>
            <person name="Park H.-J."/>
            <person name="Ramirez L."/>
            <person name="Alfaro M."/>
            <person name="Sun H."/>
            <person name="Tritt A."/>
            <person name="Yoshinaga Y."/>
            <person name="Zwiers L.-H."/>
            <person name="Turgeon B."/>
            <person name="Goodwin S."/>
            <person name="Spatafora J."/>
            <person name="Crous P."/>
            <person name="Grigoriev I."/>
        </authorList>
    </citation>
    <scope>NUCLEOTIDE SEQUENCE</scope>
    <source>
        <strain evidence="7">CBS 260.36</strain>
    </source>
</reference>
<gene>
    <name evidence="7" type="ORF">K461DRAFT_222402</name>
</gene>
<dbReference type="SMART" id="SM01026">
    <property type="entry name" value="Beach"/>
    <property type="match status" value="1"/>
</dbReference>
<evidence type="ECO:0000259" key="5">
    <source>
        <dbReference type="PROSITE" id="PS50197"/>
    </source>
</evidence>
<evidence type="ECO:0000313" key="8">
    <source>
        <dbReference type="Proteomes" id="UP000799439"/>
    </source>
</evidence>
<dbReference type="Gene3D" id="1.10.1540.10">
    <property type="entry name" value="BEACH domain"/>
    <property type="match status" value="1"/>
</dbReference>
<dbReference type="Pfam" id="PF00400">
    <property type="entry name" value="WD40"/>
    <property type="match status" value="1"/>
</dbReference>
<dbReference type="PANTHER" id="PTHR46108">
    <property type="entry name" value="BLUE CHEESE"/>
    <property type="match status" value="1"/>
</dbReference>
<comment type="caution">
    <text evidence="7">The sequence shown here is derived from an EMBL/GenBank/DDBJ whole genome shotgun (WGS) entry which is preliminary data.</text>
</comment>
<dbReference type="PROSITE" id="PS00678">
    <property type="entry name" value="WD_REPEATS_1"/>
    <property type="match status" value="2"/>
</dbReference>
<dbReference type="SUPFAM" id="SSF50729">
    <property type="entry name" value="PH domain-like"/>
    <property type="match status" value="1"/>
</dbReference>
<dbReference type="InterPro" id="IPR051944">
    <property type="entry name" value="BEACH_domain_protein"/>
</dbReference>
<keyword evidence="1 3" id="KW-0853">WD repeat</keyword>
<feature type="domain" description="BEACH-type PH" evidence="6">
    <location>
        <begin position="1458"/>
        <end position="1592"/>
    </location>
</feature>
<evidence type="ECO:0000313" key="7">
    <source>
        <dbReference type="EMBL" id="KAF2154703.1"/>
    </source>
</evidence>
<dbReference type="EMBL" id="ML996083">
    <property type="protein sequence ID" value="KAF2154703.1"/>
    <property type="molecule type" value="Genomic_DNA"/>
</dbReference>
<dbReference type="InterPro" id="IPR036322">
    <property type="entry name" value="WD40_repeat_dom_sf"/>
</dbReference>
<keyword evidence="2" id="KW-0677">Repeat</keyword>
<dbReference type="Gene3D" id="2.130.10.10">
    <property type="entry name" value="YVTN repeat-like/Quinoprotein amine dehydrogenase"/>
    <property type="match status" value="1"/>
</dbReference>
<dbReference type="SUPFAM" id="SSF81837">
    <property type="entry name" value="BEACH domain"/>
    <property type="match status" value="1"/>
</dbReference>
<dbReference type="PROSITE" id="PS50197">
    <property type="entry name" value="BEACH"/>
    <property type="match status" value="1"/>
</dbReference>
<keyword evidence="8" id="KW-1185">Reference proteome</keyword>
<feature type="domain" description="BEACH" evidence="5">
    <location>
        <begin position="1631"/>
        <end position="1924"/>
    </location>
</feature>
<dbReference type="Proteomes" id="UP000799439">
    <property type="component" value="Unassembled WGS sequence"/>
</dbReference>
<dbReference type="CDD" id="cd06071">
    <property type="entry name" value="Beach"/>
    <property type="match status" value="1"/>
</dbReference>
<evidence type="ECO:0000256" key="2">
    <source>
        <dbReference type="ARBA" id="ARBA00022737"/>
    </source>
</evidence>
<protein>
    <submittedName>
        <fullName evidence="7">Beach-domain-containing protein</fullName>
    </submittedName>
</protein>
<dbReference type="InterPro" id="IPR019775">
    <property type="entry name" value="WD40_repeat_CS"/>
</dbReference>
<evidence type="ECO:0000256" key="4">
    <source>
        <dbReference type="SAM" id="MobiDB-lite"/>
    </source>
</evidence>
<organism evidence="7 8">
    <name type="scientific">Myriangium duriaei CBS 260.36</name>
    <dbReference type="NCBI Taxonomy" id="1168546"/>
    <lineage>
        <taxon>Eukaryota</taxon>
        <taxon>Fungi</taxon>
        <taxon>Dikarya</taxon>
        <taxon>Ascomycota</taxon>
        <taxon>Pezizomycotina</taxon>
        <taxon>Dothideomycetes</taxon>
        <taxon>Dothideomycetidae</taxon>
        <taxon>Myriangiales</taxon>
        <taxon>Myriangiaceae</taxon>
        <taxon>Myriangium</taxon>
    </lineage>
</organism>
<feature type="region of interest" description="Disordered" evidence="4">
    <location>
        <begin position="1355"/>
        <end position="1429"/>
    </location>
</feature>
<accession>A0A9P4J3D0</accession>
<dbReference type="InterPro" id="IPR036372">
    <property type="entry name" value="BEACH_dom_sf"/>
</dbReference>
<feature type="compositionally biased region" description="Polar residues" evidence="4">
    <location>
        <begin position="1407"/>
        <end position="1428"/>
    </location>
</feature>
<dbReference type="InterPro" id="IPR001680">
    <property type="entry name" value="WD40_rpt"/>
</dbReference>
<dbReference type="SMART" id="SM00320">
    <property type="entry name" value="WD40"/>
    <property type="match status" value="3"/>
</dbReference>
<dbReference type="Pfam" id="PF14844">
    <property type="entry name" value="PH_BEACH"/>
    <property type="match status" value="1"/>
</dbReference>
<dbReference type="InterPro" id="IPR013320">
    <property type="entry name" value="ConA-like_dom_sf"/>
</dbReference>
<dbReference type="OrthoDB" id="26681at2759"/>
<proteinExistence type="predicted"/>